<name>A0A931H6Q3_9BURK</name>
<dbReference type="Pfam" id="PF06945">
    <property type="entry name" value="DUF1289"/>
    <property type="match status" value="1"/>
</dbReference>
<dbReference type="AlphaFoldDB" id="A0A931H6Q3"/>
<protein>
    <submittedName>
        <fullName evidence="1">DUF1289 domain-containing protein</fullName>
    </submittedName>
</protein>
<dbReference type="PANTHER" id="PTHR35175:SF2">
    <property type="entry name" value="DUF1289 DOMAIN-CONTAINING PROTEIN"/>
    <property type="match status" value="1"/>
</dbReference>
<proteinExistence type="predicted"/>
<comment type="caution">
    <text evidence="1">The sequence shown here is derived from an EMBL/GenBank/DDBJ whole genome shotgun (WGS) entry which is preliminary data.</text>
</comment>
<dbReference type="InterPro" id="IPR010710">
    <property type="entry name" value="DUF1289"/>
</dbReference>
<keyword evidence="2" id="KW-1185">Reference proteome</keyword>
<sequence>MLERAAEVNAAGAKPVPSPCISICRMDAASGLCEGCFRNLDEIAAWGLMREEDKREVWQRIARRASA</sequence>
<dbReference type="Proteomes" id="UP000651050">
    <property type="component" value="Unassembled WGS sequence"/>
</dbReference>
<reference evidence="1" key="1">
    <citation type="submission" date="2020-11" db="EMBL/GenBank/DDBJ databases">
        <title>Bacterial whole genome sequence for Caenimonas sp. DR4.4.</title>
        <authorList>
            <person name="Le V."/>
            <person name="Ko S.-R."/>
            <person name="Ahn C.-Y."/>
            <person name="Oh H.-M."/>
        </authorList>
    </citation>
    <scope>NUCLEOTIDE SEQUENCE</scope>
    <source>
        <strain evidence="1">DR4.4</strain>
    </source>
</reference>
<evidence type="ECO:0000313" key="2">
    <source>
        <dbReference type="Proteomes" id="UP000651050"/>
    </source>
</evidence>
<accession>A0A931H6Q3</accession>
<evidence type="ECO:0000313" key="1">
    <source>
        <dbReference type="EMBL" id="MBG9389606.1"/>
    </source>
</evidence>
<gene>
    <name evidence="1" type="ORF">I5803_16370</name>
</gene>
<organism evidence="1 2">
    <name type="scientific">Caenimonas aquaedulcis</name>
    <dbReference type="NCBI Taxonomy" id="2793270"/>
    <lineage>
        <taxon>Bacteria</taxon>
        <taxon>Pseudomonadati</taxon>
        <taxon>Pseudomonadota</taxon>
        <taxon>Betaproteobacteria</taxon>
        <taxon>Burkholderiales</taxon>
        <taxon>Comamonadaceae</taxon>
        <taxon>Caenimonas</taxon>
    </lineage>
</organism>
<dbReference type="EMBL" id="JADWYS010000001">
    <property type="protein sequence ID" value="MBG9389606.1"/>
    <property type="molecule type" value="Genomic_DNA"/>
</dbReference>
<dbReference type="PANTHER" id="PTHR35175">
    <property type="entry name" value="DUF1289 DOMAIN-CONTAINING PROTEIN"/>
    <property type="match status" value="1"/>
</dbReference>